<organism evidence="1">
    <name type="scientific">Leptospira ellisii</name>
    <dbReference type="NCBI Taxonomy" id="2023197"/>
    <lineage>
        <taxon>Bacteria</taxon>
        <taxon>Pseudomonadati</taxon>
        <taxon>Spirochaetota</taxon>
        <taxon>Spirochaetia</taxon>
        <taxon>Leptospirales</taxon>
        <taxon>Leptospiraceae</taxon>
        <taxon>Leptospira</taxon>
    </lineage>
</organism>
<dbReference type="EMBL" id="NPEF01000034">
    <property type="protein sequence ID" value="PJZ93954.1"/>
    <property type="molecule type" value="Genomic_DNA"/>
</dbReference>
<reference evidence="1" key="1">
    <citation type="submission" date="2017-07" db="EMBL/GenBank/DDBJ databases">
        <title>Leptospira spp. isolated from tropical soils.</title>
        <authorList>
            <person name="Thibeaux R."/>
            <person name="Iraola G."/>
            <person name="Ferres I."/>
            <person name="Bierque E."/>
            <person name="Girault D."/>
            <person name="Soupe-Gilbert M.-E."/>
            <person name="Picardeau M."/>
            <person name="Goarant C."/>
        </authorList>
    </citation>
    <scope>NUCLEOTIDE SEQUENCE [LARGE SCALE GENOMIC DNA]</scope>
    <source>
        <strain evidence="1">ATI7-C-A5</strain>
    </source>
</reference>
<accession>A0A2N0BBQ7</accession>
<comment type="caution">
    <text evidence="1">The sequence shown here is derived from an EMBL/GenBank/DDBJ whole genome shotgun (WGS) entry which is preliminary data.</text>
</comment>
<proteinExistence type="predicted"/>
<accession>A0A2N0BFI0</accession>
<sequence>MHEVARVDLRDIEKIFLENKMIKIVTKERMYKIYFNIFAKEERDDIILYFYNMKKRMESV</sequence>
<name>A0A2N0BFI0_9LEPT</name>
<gene>
    <name evidence="1" type="ORF">CH379_05020</name>
</gene>
<protein>
    <submittedName>
        <fullName evidence="1">Uncharacterized protein</fullName>
    </submittedName>
</protein>
<evidence type="ECO:0000313" key="1">
    <source>
        <dbReference type="EMBL" id="PJZ93954.1"/>
    </source>
</evidence>
<dbReference type="AlphaFoldDB" id="A0A2N0BFI0"/>